<dbReference type="KEGG" id="pzi:CWO85_01510"/>
<evidence type="ECO:0000313" key="4">
    <source>
        <dbReference type="EMBL" id="AYJ01300.1"/>
    </source>
</evidence>
<keyword evidence="5" id="KW-1185">Reference proteome</keyword>
<keyword evidence="1" id="KW-1133">Transmembrane helix</keyword>
<name>A0A660HMI8_ZIZJU</name>
<gene>
    <name evidence="3" type="ORF">CWO85_01510</name>
    <name evidence="4" type="ORF">CWO85_02070</name>
</gene>
<proteinExistence type="predicted"/>
<feature type="domain" description="Sequence-variable mosaic (SVM) signal sequence" evidence="2">
    <location>
        <begin position="1"/>
        <end position="33"/>
    </location>
</feature>
<dbReference type="RefSeq" id="WP_121463932.1">
    <property type="nucleotide sequence ID" value="NZ_CP025121.1"/>
</dbReference>
<evidence type="ECO:0000313" key="3">
    <source>
        <dbReference type="EMBL" id="AYJ01202.1"/>
    </source>
</evidence>
<organism evidence="3 5">
    <name type="scientific">Ziziphus jujuba witches'-broom phytoplasma</name>
    <dbReference type="NCBI Taxonomy" id="135727"/>
    <lineage>
        <taxon>Bacteria</taxon>
        <taxon>Bacillati</taxon>
        <taxon>Mycoplasmatota</taxon>
        <taxon>Mollicutes</taxon>
        <taxon>Acholeplasmatales</taxon>
        <taxon>Acholeplasmataceae</taxon>
        <taxon>Candidatus Phytoplasma</taxon>
        <taxon>16SrV (Elm yellows group)</taxon>
    </lineage>
</organism>
<dbReference type="AlphaFoldDB" id="A0A660HMI8"/>
<evidence type="ECO:0000259" key="2">
    <source>
        <dbReference type="Pfam" id="PF12113"/>
    </source>
</evidence>
<dbReference type="InterPro" id="IPR021970">
    <property type="entry name" value="SVM_signal"/>
</dbReference>
<dbReference type="KEGG" id="pzi:CWO85_02070"/>
<dbReference type="Pfam" id="PF12113">
    <property type="entry name" value="SVM_signal"/>
    <property type="match status" value="1"/>
</dbReference>
<keyword evidence="1" id="KW-0812">Transmembrane</keyword>
<dbReference type="Proteomes" id="UP000272462">
    <property type="component" value="Chromosome"/>
</dbReference>
<protein>
    <recommendedName>
        <fullName evidence="2">Sequence-variable mosaic (SVM) signal sequence domain-containing protein</fullName>
    </recommendedName>
</protein>
<evidence type="ECO:0000256" key="1">
    <source>
        <dbReference type="SAM" id="Phobius"/>
    </source>
</evidence>
<reference evidence="3 5" key="1">
    <citation type="journal article" date="2018" name="BMC Genomics">
        <title>Comparative genome analysis of jujube witches'-broom Phytoplasma, an obligate pathogen that causes jujube witches'-broom disease.</title>
        <authorList>
            <person name="Wang J."/>
            <person name="Song L."/>
            <person name="Jiao Q."/>
            <person name="Yang S."/>
            <person name="Gao R."/>
            <person name="Lu X."/>
            <person name="Zhou G."/>
        </authorList>
    </citation>
    <scope>NUCLEOTIDE SEQUENCE [LARGE SCALE GENOMIC DNA]</scope>
    <source>
        <strain evidence="3">Jwb-nky</strain>
    </source>
</reference>
<keyword evidence="1" id="KW-0472">Membrane</keyword>
<accession>A0A660HMI8</accession>
<sequence>MFKLKKHLFLFQIILFIFLGLLFVIDNNKQVMAIDTNNNNLVWQNITRNNNKMREYTTERNNIIEYILMTDEQLQPQRLQNLIMLRDNYNELIRNLEQQNNLFYHIINNNNRNH</sequence>
<dbReference type="EMBL" id="CP025121">
    <property type="protein sequence ID" value="AYJ01300.1"/>
    <property type="molecule type" value="Genomic_DNA"/>
</dbReference>
<evidence type="ECO:0000313" key="5">
    <source>
        <dbReference type="Proteomes" id="UP000272462"/>
    </source>
</evidence>
<dbReference type="EMBL" id="CP025121">
    <property type="protein sequence ID" value="AYJ01202.1"/>
    <property type="molecule type" value="Genomic_DNA"/>
</dbReference>
<feature type="transmembrane region" description="Helical" evidence="1">
    <location>
        <begin position="7"/>
        <end position="25"/>
    </location>
</feature>